<evidence type="ECO:0000313" key="4">
    <source>
        <dbReference type="Proteomes" id="UP001293718"/>
    </source>
</evidence>
<accession>A0ABU5IQE5</accession>
<evidence type="ECO:0000313" key="3">
    <source>
        <dbReference type="EMBL" id="MDZ5461103.1"/>
    </source>
</evidence>
<protein>
    <recommendedName>
        <fullName evidence="2">ParB-like N-terminal domain-containing protein</fullName>
    </recommendedName>
</protein>
<evidence type="ECO:0000259" key="2">
    <source>
        <dbReference type="SMART" id="SM00470"/>
    </source>
</evidence>
<gene>
    <name evidence="3" type="ORF">SM757_31480</name>
</gene>
<dbReference type="SMART" id="SM00470">
    <property type="entry name" value="ParB"/>
    <property type="match status" value="1"/>
</dbReference>
<dbReference type="PANTHER" id="PTHR33375">
    <property type="entry name" value="CHROMOSOME-PARTITIONING PROTEIN PARB-RELATED"/>
    <property type="match status" value="1"/>
</dbReference>
<dbReference type="SUPFAM" id="SSF109709">
    <property type="entry name" value="KorB DNA-binding domain-like"/>
    <property type="match status" value="1"/>
</dbReference>
<name>A0ABU5IQE5_9BURK</name>
<proteinExistence type="predicted"/>
<dbReference type="EMBL" id="JAXOJX010000096">
    <property type="protein sequence ID" value="MDZ5461103.1"/>
    <property type="molecule type" value="Genomic_DNA"/>
</dbReference>
<evidence type="ECO:0000256" key="1">
    <source>
        <dbReference type="SAM" id="MobiDB-lite"/>
    </source>
</evidence>
<dbReference type="InterPro" id="IPR036086">
    <property type="entry name" value="ParB/Sulfiredoxin_sf"/>
</dbReference>
<dbReference type="RefSeq" id="WP_322468365.1">
    <property type="nucleotide sequence ID" value="NZ_JAXOJX010000096.1"/>
</dbReference>
<dbReference type="Pfam" id="PF02195">
    <property type="entry name" value="ParB_N"/>
    <property type="match status" value="1"/>
</dbReference>
<feature type="region of interest" description="Disordered" evidence="1">
    <location>
        <begin position="303"/>
        <end position="325"/>
    </location>
</feature>
<feature type="domain" description="ParB-like N-terminal" evidence="2">
    <location>
        <begin position="107"/>
        <end position="200"/>
    </location>
</feature>
<dbReference type="Proteomes" id="UP001293718">
    <property type="component" value="Unassembled WGS sequence"/>
</dbReference>
<dbReference type="PANTHER" id="PTHR33375:SF1">
    <property type="entry name" value="CHROMOSOME-PARTITIONING PROTEIN PARB-RELATED"/>
    <property type="match status" value="1"/>
</dbReference>
<keyword evidence="4" id="KW-1185">Reference proteome</keyword>
<dbReference type="InterPro" id="IPR003115">
    <property type="entry name" value="ParB_N"/>
</dbReference>
<sequence length="389" mass="42110">MSSTKTPTTDSPRKPTSLQARLLAQIGQNQQSPVPVRDGDKFDAARKLEVRTVQAAINAGGSTDAALLQGYPAAALVAQASPLDASQNPYALARYVPGMALHVGMQLEVALDDLLDSPVQPRVFLNAERLHEMKTSLAENGQLQHAQVLLPLYGESKLTLREGHTRRQLLRELGKQTMTVEVVERGKTEEDEAVLAREVNHRRSAITIYDIAVRLVQFLDRCKAEGKEPPPGPALARRFGLSSGSRVSEYMAIGRLPETVLQLLFDGNVGRGSAYQVAMVLKREGLKEAMRLVSRLTRAPKIQDAVDTGEEESADTAPKPAARRQRTLTQAVVDGPLKGGVKLMSSGEVVLKLKPLQASDGVALHSKLLQLLREAGMEVTAATPESTAE</sequence>
<dbReference type="SUPFAM" id="SSF110849">
    <property type="entry name" value="ParB/Sulfiredoxin"/>
    <property type="match status" value="1"/>
</dbReference>
<comment type="caution">
    <text evidence="3">The sequence shown here is derived from an EMBL/GenBank/DDBJ whole genome shotgun (WGS) entry which is preliminary data.</text>
</comment>
<reference evidence="3 4" key="1">
    <citation type="submission" date="2023-11" db="EMBL/GenBank/DDBJ databases">
        <title>Draft genome of Azohydromonas lata strain H1 (DSM1123), a polyhydroxyalkanoate producer.</title>
        <authorList>
            <person name="Traversa D."/>
            <person name="D'Addabbo P."/>
            <person name="Pazzani C."/>
            <person name="Manzari C."/>
            <person name="Chiara M."/>
            <person name="Scrascia M."/>
        </authorList>
    </citation>
    <scope>NUCLEOTIDE SEQUENCE [LARGE SCALE GENOMIC DNA]</scope>
    <source>
        <strain evidence="3 4">H1</strain>
    </source>
</reference>
<organism evidence="3 4">
    <name type="scientific">Azohydromonas lata</name>
    <dbReference type="NCBI Taxonomy" id="45677"/>
    <lineage>
        <taxon>Bacteria</taxon>
        <taxon>Pseudomonadati</taxon>
        <taxon>Pseudomonadota</taxon>
        <taxon>Betaproteobacteria</taxon>
        <taxon>Burkholderiales</taxon>
        <taxon>Sphaerotilaceae</taxon>
        <taxon>Azohydromonas</taxon>
    </lineage>
</organism>
<dbReference type="InterPro" id="IPR050336">
    <property type="entry name" value="Chromosome_partition/occlusion"/>
</dbReference>